<dbReference type="EMBL" id="AP010803">
    <property type="protein sequence ID" value="BAI97428.1"/>
    <property type="molecule type" value="Genomic_DNA"/>
</dbReference>
<dbReference type="eggNOG" id="COG3247">
    <property type="taxonomic scope" value="Bacteria"/>
</dbReference>
<protein>
    <submittedName>
        <fullName evidence="3">Uncharacterized protein</fullName>
    </submittedName>
</protein>
<name>D4Z496_SPHIU</name>
<gene>
    <name evidence="3" type="ordered locus">SJA_C1-25940</name>
</gene>
<keyword evidence="2" id="KW-0472">Membrane</keyword>
<feature type="transmembrane region" description="Helical" evidence="2">
    <location>
        <begin position="65"/>
        <end position="89"/>
    </location>
</feature>
<dbReference type="Pfam" id="PF03729">
    <property type="entry name" value="DUF308"/>
    <property type="match status" value="1"/>
</dbReference>
<accession>D4Z496</accession>
<evidence type="ECO:0000313" key="4">
    <source>
        <dbReference type="Proteomes" id="UP000007753"/>
    </source>
</evidence>
<organism evidence="3 4">
    <name type="scientific">Sphingobium indicum (strain DSM 16413 / CCM 7287 / MTCC 6362 / UT26 / NBRC 101211 / UT26S)</name>
    <name type="common">Sphingobium japonicum</name>
    <dbReference type="NCBI Taxonomy" id="452662"/>
    <lineage>
        <taxon>Bacteria</taxon>
        <taxon>Pseudomonadati</taxon>
        <taxon>Pseudomonadota</taxon>
        <taxon>Alphaproteobacteria</taxon>
        <taxon>Sphingomonadales</taxon>
        <taxon>Sphingomonadaceae</taxon>
        <taxon>Sphingobium</taxon>
    </lineage>
</organism>
<feature type="transmembrane region" description="Helical" evidence="2">
    <location>
        <begin position="125"/>
        <end position="148"/>
    </location>
</feature>
<dbReference type="InterPro" id="IPR005325">
    <property type="entry name" value="DUF308_memb"/>
</dbReference>
<dbReference type="STRING" id="452662.SJA_C1-25940"/>
<reference evidence="3 4" key="1">
    <citation type="journal article" date="2010" name="J. Bacteriol.">
        <title>Complete genome sequence of the representative gamma-hexachlorocyclohexane-degrading bacterium Sphingobium japonicum UT26.</title>
        <authorList>
            <person name="Nagata Y."/>
            <person name="Ohtsubo Y."/>
            <person name="Endo R."/>
            <person name="Ichikawa N."/>
            <person name="Ankai A."/>
            <person name="Oguchi A."/>
            <person name="Fukui S."/>
            <person name="Fujita N."/>
            <person name="Tsuda M."/>
        </authorList>
    </citation>
    <scope>NUCLEOTIDE SEQUENCE [LARGE SCALE GENOMIC DNA]</scope>
    <source>
        <strain evidence="4">DSM 16413 / CCM 7287 / MTCC 6362 / UT26 / NBRC 101211 / UT26S</strain>
    </source>
</reference>
<keyword evidence="2" id="KW-1133">Transmembrane helix</keyword>
<dbReference type="KEGG" id="sjp:SJA_C1-25940"/>
<dbReference type="HOGENOM" id="CLU_1569709_0_0_5"/>
<feature type="transmembrane region" description="Helical" evidence="2">
    <location>
        <begin position="101"/>
        <end position="119"/>
    </location>
</feature>
<evidence type="ECO:0000256" key="2">
    <source>
        <dbReference type="SAM" id="Phobius"/>
    </source>
</evidence>
<proteinExistence type="predicted"/>
<keyword evidence="4" id="KW-1185">Reference proteome</keyword>
<dbReference type="Proteomes" id="UP000007753">
    <property type="component" value="Chromosome 1"/>
</dbReference>
<keyword evidence="2" id="KW-0812">Transmembrane</keyword>
<evidence type="ECO:0000313" key="3">
    <source>
        <dbReference type="EMBL" id="BAI97428.1"/>
    </source>
</evidence>
<feature type="region of interest" description="Disordered" evidence="1">
    <location>
        <begin position="34"/>
        <end position="57"/>
    </location>
</feature>
<dbReference type="AlphaFoldDB" id="D4Z496"/>
<evidence type="ECO:0000256" key="1">
    <source>
        <dbReference type="SAM" id="MobiDB-lite"/>
    </source>
</evidence>
<sequence>MSKPPASPTNPAGISAHAAQAGLTAFTPTARSITPARHSATSPLPRRSSGRTRHDAPRPHRMGNFLFTAILATYIVNATLFAGAIFQLFHARSVRRFSSGLMWGIAALPYLVAASIMIIDPLLDASVLTVFIGLTLAASGIARLALAFRHPGGRPWMLLSGLISTWPPCW</sequence>